<feature type="compositionally biased region" description="Basic residues" evidence="3">
    <location>
        <begin position="52"/>
        <end position="62"/>
    </location>
</feature>
<dbReference type="GO" id="GO:0000470">
    <property type="term" value="P:maturation of LSU-rRNA"/>
    <property type="evidence" value="ECO:0007669"/>
    <property type="project" value="TreeGrafter"/>
</dbReference>
<evidence type="ECO:0000256" key="1">
    <source>
        <dbReference type="ARBA" id="ARBA00007462"/>
    </source>
</evidence>
<evidence type="ECO:0000256" key="3">
    <source>
        <dbReference type="SAM" id="MobiDB-lite"/>
    </source>
</evidence>
<proteinExistence type="inferred from homology"/>
<dbReference type="STRING" id="29172.A0A0D8Y2K5"/>
<feature type="region of interest" description="Disordered" evidence="3">
    <location>
        <begin position="127"/>
        <end position="173"/>
    </location>
</feature>
<feature type="region of interest" description="Disordered" evidence="3">
    <location>
        <begin position="1"/>
        <end position="62"/>
    </location>
</feature>
<dbReference type="PANTHER" id="PTHR13245">
    <property type="entry name" value="RRP15-LIKE PROTEIN"/>
    <property type="match status" value="1"/>
</dbReference>
<evidence type="ECO:0000313" key="5">
    <source>
        <dbReference type="Proteomes" id="UP000053766"/>
    </source>
</evidence>
<dbReference type="OrthoDB" id="20949at2759"/>
<dbReference type="GO" id="GO:0000460">
    <property type="term" value="P:maturation of 5.8S rRNA"/>
    <property type="evidence" value="ECO:0007669"/>
    <property type="project" value="TreeGrafter"/>
</dbReference>
<keyword evidence="5" id="KW-1185">Reference proteome</keyword>
<protein>
    <recommendedName>
        <fullName evidence="2">RRP15-like protein</fullName>
    </recommendedName>
</protein>
<organism evidence="4 5">
    <name type="scientific">Dictyocaulus viviparus</name>
    <name type="common">Bovine lungworm</name>
    <dbReference type="NCBI Taxonomy" id="29172"/>
    <lineage>
        <taxon>Eukaryota</taxon>
        <taxon>Metazoa</taxon>
        <taxon>Ecdysozoa</taxon>
        <taxon>Nematoda</taxon>
        <taxon>Chromadorea</taxon>
        <taxon>Rhabditida</taxon>
        <taxon>Rhabditina</taxon>
        <taxon>Rhabditomorpha</taxon>
        <taxon>Strongyloidea</taxon>
        <taxon>Metastrongylidae</taxon>
        <taxon>Dictyocaulus</taxon>
    </lineage>
</organism>
<evidence type="ECO:0000313" key="4">
    <source>
        <dbReference type="EMBL" id="KJH50935.1"/>
    </source>
</evidence>
<dbReference type="PANTHER" id="PTHR13245:SF14">
    <property type="entry name" value="RRP15-LIKE PROTEIN"/>
    <property type="match status" value="1"/>
</dbReference>
<dbReference type="InterPro" id="IPR012459">
    <property type="entry name" value="Rrp15"/>
</dbReference>
<feature type="compositionally biased region" description="Basic and acidic residues" evidence="3">
    <location>
        <begin position="127"/>
        <end position="139"/>
    </location>
</feature>
<dbReference type="GO" id="GO:0030687">
    <property type="term" value="C:preribosome, large subunit precursor"/>
    <property type="evidence" value="ECO:0007669"/>
    <property type="project" value="TreeGrafter"/>
</dbReference>
<sequence length="173" mass="19875">MSMTTNGDVLEICEESDVDHQECEDSDDDNELRVVPEMSDTVSFPSQPSKSPQRKRRRIKKLTRSQLCEKRKLALERKLFGLTKPDSATDKEKERLLRSIATKGVVQLFNAVAERQRVLAEELSKKMTAKERKEAERRLHGSNFRVYSEANSVGKTEPKDSDEEMSVKKEEDD</sequence>
<dbReference type="AlphaFoldDB" id="A0A0D8Y2K5"/>
<dbReference type="Pfam" id="PF07890">
    <property type="entry name" value="Rrp15p"/>
    <property type="match status" value="1"/>
</dbReference>
<reference evidence="5" key="2">
    <citation type="journal article" date="2016" name="Sci. Rep.">
        <title>Dictyocaulus viviparus genome, variome and transcriptome elucidate lungworm biology and support future intervention.</title>
        <authorList>
            <person name="McNulty S.N."/>
            <person name="Strube C."/>
            <person name="Rosa B.A."/>
            <person name="Martin J.C."/>
            <person name="Tyagi R."/>
            <person name="Choi Y.J."/>
            <person name="Wang Q."/>
            <person name="Hallsworth Pepin K."/>
            <person name="Zhang X."/>
            <person name="Ozersky P."/>
            <person name="Wilson R.K."/>
            <person name="Sternberg P.W."/>
            <person name="Gasser R.B."/>
            <person name="Mitreva M."/>
        </authorList>
    </citation>
    <scope>NUCLEOTIDE SEQUENCE [LARGE SCALE GENOMIC DNA]</scope>
    <source>
        <strain evidence="5">HannoverDv2000</strain>
    </source>
</reference>
<reference evidence="4 5" key="1">
    <citation type="submission" date="2013-11" db="EMBL/GenBank/DDBJ databases">
        <title>Draft genome of the bovine lungworm Dictyocaulus viviparus.</title>
        <authorList>
            <person name="Mitreva M."/>
        </authorList>
    </citation>
    <scope>NUCLEOTIDE SEQUENCE [LARGE SCALE GENOMIC DNA]</scope>
    <source>
        <strain evidence="4 5">HannoverDv2000</strain>
    </source>
</reference>
<feature type="compositionally biased region" description="Polar residues" evidence="3">
    <location>
        <begin position="40"/>
        <end position="51"/>
    </location>
</feature>
<comment type="similarity">
    <text evidence="1">Belongs to the RRP15 family.</text>
</comment>
<dbReference type="EMBL" id="KN716194">
    <property type="protein sequence ID" value="KJH50935.1"/>
    <property type="molecule type" value="Genomic_DNA"/>
</dbReference>
<evidence type="ECO:0000256" key="2">
    <source>
        <dbReference type="ARBA" id="ARBA00017475"/>
    </source>
</evidence>
<dbReference type="Proteomes" id="UP000053766">
    <property type="component" value="Unassembled WGS sequence"/>
</dbReference>
<accession>A0A0D8Y2K5</accession>
<name>A0A0D8Y2K5_DICVI</name>
<gene>
    <name evidence="4" type="ORF">DICVIV_02896</name>
</gene>